<accession>A0A226HQG8</accession>
<proteinExistence type="predicted"/>
<feature type="domain" description="eCIS core" evidence="1">
    <location>
        <begin position="129"/>
        <end position="194"/>
    </location>
</feature>
<dbReference type="InterPro" id="IPR025295">
    <property type="entry name" value="eCIS_core_dom"/>
</dbReference>
<gene>
    <name evidence="2" type="ORF">B0A66_01895</name>
</gene>
<dbReference type="EMBL" id="MUGW01000003">
    <property type="protein sequence ID" value="OXA95876.1"/>
    <property type="molecule type" value="Genomic_DNA"/>
</dbReference>
<sequence>MNSYANQLQENKNIKTAAVTQKKSHHKVSYYPANVAQMQLQEIANNSVQVKQALQLRAIANSYFAFPIQKKGVEEELQMKVDPVQKKGAEEEELQMKAAPIQRKGIEEEEAVQGKFALPIQKKANNTGLPDNLKSGIENLSGFAMDDVKVHYNSAKPAQIQAHAYAQGTDIHVASGQEKHLPHEAWHVVQQKQGRVQPTMQMKGNINVNDDAGLENEADVMGEKAMQQSTSQIQLKEIDNNNTIIQQYSNTSKTIQRNADEDLLAGQQNQTYFVNESANLNTAGTNVYNVINGAPNNSTRDKAAAGYRYYWQTMLDGFDGKKAEMYEAKLLSEDHTPILSNNDFVDPDVRIETVDGVEATEVKTINSDNTGNVNTLIKGADMQLSKRDAYRKKIKIRIESANNLWPDARYNNTEYIKSNTDLKNWLSKEGVIPKIPNTNSIDIEGINIPYESMGDKRNFSADIKRDGIIKKTGAQVWVI</sequence>
<dbReference type="Pfam" id="PF13699">
    <property type="entry name" value="eCIS_core"/>
    <property type="match status" value="1"/>
</dbReference>
<reference evidence="2 3" key="1">
    <citation type="submission" date="2016-11" db="EMBL/GenBank/DDBJ databases">
        <title>Whole genomes of Flavobacteriaceae.</title>
        <authorList>
            <person name="Stine C."/>
            <person name="Li C."/>
            <person name="Tadesse D."/>
        </authorList>
    </citation>
    <scope>NUCLEOTIDE SEQUENCE [LARGE SCALE GENOMIC DNA]</scope>
    <source>
        <strain evidence="2 3">DSM 18292</strain>
    </source>
</reference>
<keyword evidence="3" id="KW-1185">Reference proteome</keyword>
<dbReference type="Proteomes" id="UP000198345">
    <property type="component" value="Unassembled WGS sequence"/>
</dbReference>
<dbReference type="AlphaFoldDB" id="A0A226HQG8"/>
<evidence type="ECO:0000313" key="2">
    <source>
        <dbReference type="EMBL" id="OXA95876.1"/>
    </source>
</evidence>
<organism evidence="2 3">
    <name type="scientific">Flavobacterium hercynium</name>
    <dbReference type="NCBI Taxonomy" id="387094"/>
    <lineage>
        <taxon>Bacteria</taxon>
        <taxon>Pseudomonadati</taxon>
        <taxon>Bacteroidota</taxon>
        <taxon>Flavobacteriia</taxon>
        <taxon>Flavobacteriales</taxon>
        <taxon>Flavobacteriaceae</taxon>
        <taxon>Flavobacterium</taxon>
    </lineage>
</organism>
<evidence type="ECO:0000313" key="3">
    <source>
        <dbReference type="Proteomes" id="UP000198345"/>
    </source>
</evidence>
<name>A0A226HQG8_9FLAO</name>
<protein>
    <recommendedName>
        <fullName evidence="1">eCIS core domain-containing protein</fullName>
    </recommendedName>
</protein>
<evidence type="ECO:0000259" key="1">
    <source>
        <dbReference type="Pfam" id="PF13699"/>
    </source>
</evidence>
<comment type="caution">
    <text evidence="2">The sequence shown here is derived from an EMBL/GenBank/DDBJ whole genome shotgun (WGS) entry which is preliminary data.</text>
</comment>
<dbReference type="RefSeq" id="WP_208862563.1">
    <property type="nucleotide sequence ID" value="NZ_FXTV01000017.1"/>
</dbReference>